<dbReference type="Pfam" id="PF13646">
    <property type="entry name" value="HEAT_2"/>
    <property type="match status" value="2"/>
</dbReference>
<feature type="signal peptide" evidence="1">
    <location>
        <begin position="1"/>
        <end position="22"/>
    </location>
</feature>
<accession>A0A5B9E948</accession>
<dbReference type="Proteomes" id="UP000321820">
    <property type="component" value="Chromosome"/>
</dbReference>
<dbReference type="InterPro" id="IPR004155">
    <property type="entry name" value="PBS_lyase_HEAT"/>
</dbReference>
<evidence type="ECO:0000313" key="3">
    <source>
        <dbReference type="Proteomes" id="UP000321820"/>
    </source>
</evidence>
<keyword evidence="3" id="KW-1185">Reference proteome</keyword>
<dbReference type="AlphaFoldDB" id="A0A5B9E948"/>
<gene>
    <name evidence="2" type="ORF">FTW19_01635</name>
</gene>
<dbReference type="EMBL" id="CP042806">
    <property type="protein sequence ID" value="QEE26817.1"/>
    <property type="molecule type" value="Genomic_DNA"/>
</dbReference>
<dbReference type="InterPro" id="IPR011989">
    <property type="entry name" value="ARM-like"/>
</dbReference>
<dbReference type="PANTHER" id="PTHR12697">
    <property type="entry name" value="PBS LYASE HEAT-LIKE PROTEIN"/>
    <property type="match status" value="1"/>
</dbReference>
<dbReference type="KEGG" id="talb:FTW19_01635"/>
<protein>
    <submittedName>
        <fullName evidence="2">HEAT repeat domain-containing protein</fullName>
    </submittedName>
</protein>
<evidence type="ECO:0000256" key="1">
    <source>
        <dbReference type="SAM" id="SignalP"/>
    </source>
</evidence>
<organism evidence="2 3">
    <name type="scientific">Terriglobus albidus</name>
    <dbReference type="NCBI Taxonomy" id="1592106"/>
    <lineage>
        <taxon>Bacteria</taxon>
        <taxon>Pseudomonadati</taxon>
        <taxon>Acidobacteriota</taxon>
        <taxon>Terriglobia</taxon>
        <taxon>Terriglobales</taxon>
        <taxon>Acidobacteriaceae</taxon>
        <taxon>Terriglobus</taxon>
    </lineage>
</organism>
<dbReference type="InterPro" id="IPR016024">
    <property type="entry name" value="ARM-type_fold"/>
</dbReference>
<dbReference type="OrthoDB" id="106976at2"/>
<dbReference type="SMART" id="SM00567">
    <property type="entry name" value="EZ_HEAT"/>
    <property type="match status" value="4"/>
</dbReference>
<evidence type="ECO:0000313" key="2">
    <source>
        <dbReference type="EMBL" id="QEE26817.1"/>
    </source>
</evidence>
<name>A0A5B9E948_9BACT</name>
<keyword evidence="1" id="KW-0732">Signal</keyword>
<dbReference type="RefSeq" id="WP_147645961.1">
    <property type="nucleotide sequence ID" value="NZ_CP042806.1"/>
</dbReference>
<dbReference type="Gene3D" id="1.25.10.10">
    <property type="entry name" value="Leucine-rich Repeat Variant"/>
    <property type="match status" value="1"/>
</dbReference>
<feature type="chain" id="PRO_5022975311" evidence="1">
    <location>
        <begin position="23"/>
        <end position="337"/>
    </location>
</feature>
<sequence>MRIAFRILVVSLGLVAPLAAQQPVVTGVQVDAHAAHGLPAELSAAAKDGIAWVGYSIPVLGHFSDNDGETLYLEGSRDGGNWDSDRQQFDHVNVLLRMEKGAVTKLRMATPNRKLDTGGVKFVWLEGVSQDESIREFVSLANNASQERKVRDASVMIIAQHESPAATSTLISMATTGDSFVREKAAFWLGAHRGQDGTKALLQLTRTEQDEHLRGKLAFDLTLGKENPAAIDELIWMAKNDASPHVRKEAQFWMAQKAGKRAAGELRQIVQNDPDRSIRRSAVFAISRLPEGEAAAQLIQVAESNKDPDVRKQAIFWLGQSKDPKALDYLTKLLRSN</sequence>
<dbReference type="GO" id="GO:0016491">
    <property type="term" value="F:oxidoreductase activity"/>
    <property type="evidence" value="ECO:0007669"/>
    <property type="project" value="TreeGrafter"/>
</dbReference>
<dbReference type="SUPFAM" id="SSF48371">
    <property type="entry name" value="ARM repeat"/>
    <property type="match status" value="1"/>
</dbReference>
<dbReference type="PANTHER" id="PTHR12697:SF5">
    <property type="entry name" value="DEOXYHYPUSINE HYDROXYLASE"/>
    <property type="match status" value="1"/>
</dbReference>
<proteinExistence type="predicted"/>
<reference evidence="2 3" key="1">
    <citation type="submission" date="2019-08" db="EMBL/GenBank/DDBJ databases">
        <title>Complete genome sequence of Terriglobus albidus strain ORNL.</title>
        <authorList>
            <person name="Podar M."/>
        </authorList>
    </citation>
    <scope>NUCLEOTIDE SEQUENCE [LARGE SCALE GENOMIC DNA]</scope>
    <source>
        <strain evidence="2 3">ORNL</strain>
    </source>
</reference>